<evidence type="ECO:0000313" key="2">
    <source>
        <dbReference type="EMBL" id="KAJ8879785.1"/>
    </source>
</evidence>
<feature type="region of interest" description="Disordered" evidence="1">
    <location>
        <begin position="117"/>
        <end position="138"/>
    </location>
</feature>
<dbReference type="EMBL" id="JARBHB010000007">
    <property type="protein sequence ID" value="KAJ8879785.1"/>
    <property type="molecule type" value="Genomic_DNA"/>
</dbReference>
<accession>A0ABQ9H658</accession>
<evidence type="ECO:0000313" key="3">
    <source>
        <dbReference type="Proteomes" id="UP001159363"/>
    </source>
</evidence>
<evidence type="ECO:0000256" key="1">
    <source>
        <dbReference type="SAM" id="MobiDB-lite"/>
    </source>
</evidence>
<gene>
    <name evidence="2" type="ORF">PR048_020393</name>
</gene>
<protein>
    <submittedName>
        <fullName evidence="2">Uncharacterized protein</fullName>
    </submittedName>
</protein>
<comment type="caution">
    <text evidence="2">The sequence shown here is derived from an EMBL/GenBank/DDBJ whole genome shotgun (WGS) entry which is preliminary data.</text>
</comment>
<reference evidence="2 3" key="1">
    <citation type="submission" date="2023-02" db="EMBL/GenBank/DDBJ databases">
        <title>LHISI_Scaffold_Assembly.</title>
        <authorList>
            <person name="Stuart O.P."/>
            <person name="Cleave R."/>
            <person name="Magrath M.J.L."/>
            <person name="Mikheyev A.S."/>
        </authorList>
    </citation>
    <scope>NUCLEOTIDE SEQUENCE [LARGE SCALE GENOMIC DNA]</scope>
    <source>
        <strain evidence="2">Daus_M_001</strain>
        <tissue evidence="2">Leg muscle</tissue>
    </source>
</reference>
<keyword evidence="3" id="KW-1185">Reference proteome</keyword>
<proteinExistence type="predicted"/>
<organism evidence="2 3">
    <name type="scientific">Dryococelus australis</name>
    <dbReference type="NCBI Taxonomy" id="614101"/>
    <lineage>
        <taxon>Eukaryota</taxon>
        <taxon>Metazoa</taxon>
        <taxon>Ecdysozoa</taxon>
        <taxon>Arthropoda</taxon>
        <taxon>Hexapoda</taxon>
        <taxon>Insecta</taxon>
        <taxon>Pterygota</taxon>
        <taxon>Neoptera</taxon>
        <taxon>Polyneoptera</taxon>
        <taxon>Phasmatodea</taxon>
        <taxon>Verophasmatodea</taxon>
        <taxon>Anareolatae</taxon>
        <taxon>Phasmatidae</taxon>
        <taxon>Eurycanthinae</taxon>
        <taxon>Dryococelus</taxon>
    </lineage>
</organism>
<sequence>MHKTTYMFPKLQEEVDRTLKAPAYLELFPAFKAEKRGSDKDETPIKCPIAAKRKALNWLPVFSLGYRGSQTWMSRGCMYREEAETSARQEPDTRGLGSQNVAVESRLFKTNFRERAAGMKGRGKQDIPEKTRRPAHSPPLYYDARATCDDVTTRYLFLSSLTAAKTTATSAKTPALADEVVSDLDEFQRLTMGGDVDRFPMFPSPPPPPSPSFTIGGHSGVEARALASHQGKPGSIPGRTAPRFSHAVIVPDDAAPFLPFLNSSAAPHQLRFTLFSQLPPLYSVAHPFPSDYTTMVSVLEFLNLTSTATSRQTGSNSIDDDSTGEKLLMYSAAMMILVNCDDDYSQLL</sequence>
<dbReference type="Proteomes" id="UP001159363">
    <property type="component" value="Chromosome 6"/>
</dbReference>
<feature type="compositionally biased region" description="Basic and acidic residues" evidence="1">
    <location>
        <begin position="117"/>
        <end position="132"/>
    </location>
</feature>
<name>A0ABQ9H658_9NEOP</name>